<protein>
    <submittedName>
        <fullName evidence="2">Uncharacterized protein</fullName>
    </submittedName>
</protein>
<reference evidence="2 3" key="1">
    <citation type="submission" date="2020-03" db="EMBL/GenBank/DDBJ databases">
        <title>Draft Genome Sequence of Cudoniella acicularis.</title>
        <authorList>
            <person name="Buettner E."/>
            <person name="Kellner H."/>
        </authorList>
    </citation>
    <scope>NUCLEOTIDE SEQUENCE [LARGE SCALE GENOMIC DNA]</scope>
    <source>
        <strain evidence="2 3">DSM 108380</strain>
    </source>
</reference>
<evidence type="ECO:0000313" key="3">
    <source>
        <dbReference type="Proteomes" id="UP000566819"/>
    </source>
</evidence>
<feature type="compositionally biased region" description="Polar residues" evidence="1">
    <location>
        <begin position="1"/>
        <end position="29"/>
    </location>
</feature>
<dbReference type="AlphaFoldDB" id="A0A8H4RM57"/>
<dbReference type="OrthoDB" id="4367355at2759"/>
<feature type="region of interest" description="Disordered" evidence="1">
    <location>
        <begin position="1"/>
        <end position="79"/>
    </location>
</feature>
<feature type="compositionally biased region" description="Gly residues" evidence="1">
    <location>
        <begin position="124"/>
        <end position="134"/>
    </location>
</feature>
<sequence>MTSVSQQAPIPSQATNSSNVSQSTPSYASTAKKAVSSPPIATGSSTPSPAVAVGGSAPVQQHGKSASISPVNGRTAIPPAVPAVSAPAIAHSSSAINGGSTDHSRKSSVTISATGPSGYVANGGPVGGSKGGIQFGSITDSPAASHSTPSISQPASSAPIAIPNPRVTSPAQSPSPIPQPSASGGRPPSGLAGQGNGPTFW</sequence>
<dbReference type="EMBL" id="JAAMPI010000376">
    <property type="protein sequence ID" value="KAF4632123.1"/>
    <property type="molecule type" value="Genomic_DNA"/>
</dbReference>
<feature type="compositionally biased region" description="Low complexity" evidence="1">
    <location>
        <begin position="147"/>
        <end position="172"/>
    </location>
</feature>
<organism evidence="2 3">
    <name type="scientific">Cudoniella acicularis</name>
    <dbReference type="NCBI Taxonomy" id="354080"/>
    <lineage>
        <taxon>Eukaryota</taxon>
        <taxon>Fungi</taxon>
        <taxon>Dikarya</taxon>
        <taxon>Ascomycota</taxon>
        <taxon>Pezizomycotina</taxon>
        <taxon>Leotiomycetes</taxon>
        <taxon>Helotiales</taxon>
        <taxon>Tricladiaceae</taxon>
        <taxon>Cudoniella</taxon>
    </lineage>
</organism>
<evidence type="ECO:0000256" key="1">
    <source>
        <dbReference type="SAM" id="MobiDB-lite"/>
    </source>
</evidence>
<feature type="compositionally biased region" description="Polar residues" evidence="1">
    <location>
        <begin position="136"/>
        <end position="146"/>
    </location>
</feature>
<name>A0A8H4RM57_9HELO</name>
<feature type="compositionally biased region" description="Polar residues" evidence="1">
    <location>
        <begin position="97"/>
        <end position="115"/>
    </location>
</feature>
<feature type="compositionally biased region" description="Polar residues" evidence="1">
    <location>
        <begin position="58"/>
        <end position="72"/>
    </location>
</feature>
<gene>
    <name evidence="2" type="ORF">G7Y89_g6007</name>
</gene>
<proteinExistence type="predicted"/>
<feature type="region of interest" description="Disordered" evidence="1">
    <location>
        <begin position="93"/>
        <end position="201"/>
    </location>
</feature>
<comment type="caution">
    <text evidence="2">The sequence shown here is derived from an EMBL/GenBank/DDBJ whole genome shotgun (WGS) entry which is preliminary data.</text>
</comment>
<keyword evidence="3" id="KW-1185">Reference proteome</keyword>
<dbReference type="Proteomes" id="UP000566819">
    <property type="component" value="Unassembled WGS sequence"/>
</dbReference>
<feature type="compositionally biased region" description="Gly residues" evidence="1">
    <location>
        <begin position="192"/>
        <end position="201"/>
    </location>
</feature>
<evidence type="ECO:0000313" key="2">
    <source>
        <dbReference type="EMBL" id="KAF4632123.1"/>
    </source>
</evidence>
<accession>A0A8H4RM57</accession>